<evidence type="ECO:0000256" key="6">
    <source>
        <dbReference type="ARBA" id="ARBA00022840"/>
    </source>
</evidence>
<evidence type="ECO:0000313" key="7">
    <source>
        <dbReference type="EMBL" id="PLC49461.1"/>
    </source>
</evidence>
<evidence type="ECO:0000256" key="5">
    <source>
        <dbReference type="ARBA" id="ARBA00022741"/>
    </source>
</evidence>
<comment type="caution">
    <text evidence="7">The sequence shown here is derived from an EMBL/GenBank/DDBJ whole genome shotgun (WGS) entry which is preliminary data.</text>
</comment>
<evidence type="ECO:0000313" key="8">
    <source>
        <dbReference type="Proteomes" id="UP000234190"/>
    </source>
</evidence>
<dbReference type="SUPFAM" id="SSF52540">
    <property type="entry name" value="P-loop containing nucleoside triphosphate hydrolases"/>
    <property type="match status" value="1"/>
</dbReference>
<sequence>MAGRLIYLMGPSGSGKDTVLQGVADLLAGSAYLAPRIVTRPLTPTEPSCVSVSLSEFEHMESCGLLAMAWRANGLAYGVFNDINDHLLAGWDVLLNGSRAYLHEARQRYPDLLPVLLTVEPALLRQRLQDRGREDAEEVSRRLERNARFCRELDEDSKGAPVLVVDNSNEVDHAIQTLYAYLKQSDASERPGLHDTFNYRHTA</sequence>
<evidence type="ECO:0000256" key="4">
    <source>
        <dbReference type="ARBA" id="ARBA00022679"/>
    </source>
</evidence>
<dbReference type="GO" id="GO:0006015">
    <property type="term" value="P:5-phosphoribose 1-diphosphate biosynthetic process"/>
    <property type="evidence" value="ECO:0007669"/>
    <property type="project" value="UniProtKB-UniPathway"/>
</dbReference>
<dbReference type="OrthoDB" id="341217at2"/>
<dbReference type="EMBL" id="PDNW01000010">
    <property type="protein sequence ID" value="PLC49461.1"/>
    <property type="molecule type" value="Genomic_DNA"/>
</dbReference>
<dbReference type="Gene3D" id="3.40.50.300">
    <property type="entry name" value="P-loop containing nucleotide triphosphate hydrolases"/>
    <property type="match status" value="1"/>
</dbReference>
<comment type="catalytic activity">
    <reaction evidence="1">
        <text>alpha-D-ribose 1,5-bisphosphate + ATP = 5-phospho-alpha-D-ribose 1-diphosphate + ADP</text>
        <dbReference type="Rhea" id="RHEA:20109"/>
        <dbReference type="ChEBI" id="CHEBI:30616"/>
        <dbReference type="ChEBI" id="CHEBI:58017"/>
        <dbReference type="ChEBI" id="CHEBI:68688"/>
        <dbReference type="ChEBI" id="CHEBI:456216"/>
        <dbReference type="EC" id="2.7.4.23"/>
    </reaction>
</comment>
<name>A0A2N4U370_9BURK</name>
<keyword evidence="5" id="KW-0547">Nucleotide-binding</keyword>
<dbReference type="UniPathway" id="UPA00087">
    <property type="reaction ID" value="UER00175"/>
</dbReference>
<keyword evidence="7" id="KW-0418">Kinase</keyword>
<keyword evidence="8" id="KW-1185">Reference proteome</keyword>
<organism evidence="7 8">
    <name type="scientific">Pollutimonas subterranea</name>
    <dbReference type="NCBI Taxonomy" id="2045210"/>
    <lineage>
        <taxon>Bacteria</taxon>
        <taxon>Pseudomonadati</taxon>
        <taxon>Pseudomonadota</taxon>
        <taxon>Betaproteobacteria</taxon>
        <taxon>Burkholderiales</taxon>
        <taxon>Alcaligenaceae</taxon>
        <taxon>Pollutimonas</taxon>
    </lineage>
</organism>
<dbReference type="InterPro" id="IPR027417">
    <property type="entry name" value="P-loop_NTPase"/>
</dbReference>
<dbReference type="GO" id="GO:0005524">
    <property type="term" value="F:ATP binding"/>
    <property type="evidence" value="ECO:0007669"/>
    <property type="project" value="UniProtKB-KW"/>
</dbReference>
<dbReference type="AlphaFoldDB" id="A0A2N4U370"/>
<protein>
    <recommendedName>
        <fullName evidence="3">ribose 1,5-bisphosphate phosphokinase</fullName>
        <ecNumber evidence="3">2.7.4.23</ecNumber>
    </recommendedName>
</protein>
<dbReference type="GO" id="GO:0033863">
    <property type="term" value="F:ribose 1,5-bisphosphate phosphokinase activity"/>
    <property type="evidence" value="ECO:0007669"/>
    <property type="project" value="UniProtKB-EC"/>
</dbReference>
<reference evidence="7 8" key="1">
    <citation type="submission" date="2017-10" db="EMBL/GenBank/DDBJ databases">
        <title>Two draft genome sequences of Pusillimonas sp. strains isolated from a nitrate- and radionuclide-contaminated groundwater in Russia.</title>
        <authorList>
            <person name="Grouzdev D.S."/>
            <person name="Tourova T.P."/>
            <person name="Goeva M.A."/>
            <person name="Babich T.L."/>
            <person name="Sokolova D.S."/>
            <person name="Abdullin R."/>
            <person name="Poltaraus A.B."/>
            <person name="Toshchakov S.V."/>
            <person name="Nazina T.N."/>
        </authorList>
    </citation>
    <scope>NUCLEOTIDE SEQUENCE [LARGE SCALE GENOMIC DNA]</scope>
    <source>
        <strain evidence="7 8">JR1/69-3-13</strain>
    </source>
</reference>
<keyword evidence="6" id="KW-0067">ATP-binding</keyword>
<evidence type="ECO:0000256" key="3">
    <source>
        <dbReference type="ARBA" id="ARBA00012892"/>
    </source>
</evidence>
<proteinExistence type="predicted"/>
<keyword evidence="4" id="KW-0808">Transferase</keyword>
<comment type="pathway">
    <text evidence="2">Metabolic intermediate biosynthesis; 5-phospho-alpha-D-ribose 1-diphosphate biosynthesis; 5-phospho-alpha-D-ribose 1-diphosphate from D-ribose 5-phosphate (route II): step 3/3.</text>
</comment>
<dbReference type="RefSeq" id="WP_102074336.1">
    <property type="nucleotide sequence ID" value="NZ_PDNW01000010.1"/>
</dbReference>
<dbReference type="NCBIfam" id="TIGR02322">
    <property type="entry name" value="phosphon_PhnN"/>
    <property type="match status" value="1"/>
</dbReference>
<evidence type="ECO:0000256" key="2">
    <source>
        <dbReference type="ARBA" id="ARBA00005069"/>
    </source>
</evidence>
<gene>
    <name evidence="7" type="primary">phnN</name>
    <name evidence="7" type="ORF">CR159_12710</name>
</gene>
<evidence type="ECO:0000256" key="1">
    <source>
        <dbReference type="ARBA" id="ARBA00000373"/>
    </source>
</evidence>
<dbReference type="InterPro" id="IPR012699">
    <property type="entry name" value="PhnN"/>
</dbReference>
<dbReference type="EC" id="2.7.4.23" evidence="3"/>
<accession>A0A2N4U370</accession>
<dbReference type="Proteomes" id="UP000234190">
    <property type="component" value="Unassembled WGS sequence"/>
</dbReference>